<evidence type="ECO:0000313" key="5">
    <source>
        <dbReference type="Proteomes" id="UP000013961"/>
    </source>
</evidence>
<name>A0AB33AH77_9MYCO</name>
<dbReference type="InterPro" id="IPR050272">
    <property type="entry name" value="Isochorismatase-like_hydrls"/>
</dbReference>
<dbReference type="Proteomes" id="UP000013961">
    <property type="component" value="Chromosome"/>
</dbReference>
<dbReference type="InterPro" id="IPR006311">
    <property type="entry name" value="TAT_signal"/>
</dbReference>
<dbReference type="AlphaFoldDB" id="A0AB33AH77"/>
<feature type="domain" description="Isochorismatase-like" evidence="3">
    <location>
        <begin position="66"/>
        <end position="239"/>
    </location>
</feature>
<dbReference type="SUPFAM" id="SSF52499">
    <property type="entry name" value="Isochorismatase-like hydrolases"/>
    <property type="match status" value="1"/>
</dbReference>
<dbReference type="KEGG" id="mabb:MASS_4441"/>
<dbReference type="PRINTS" id="PR01398">
    <property type="entry name" value="ISCHRISMTASE"/>
</dbReference>
<dbReference type="PANTHER" id="PTHR43540:SF3">
    <property type="entry name" value="ENTEROBACTIN SYNTHASE COMPONENT B"/>
    <property type="match status" value="1"/>
</dbReference>
<dbReference type="Pfam" id="PF00857">
    <property type="entry name" value="Isochorismatase"/>
    <property type="match status" value="1"/>
</dbReference>
<gene>
    <name evidence="4" type="ORF">MASS_4441</name>
</gene>
<evidence type="ECO:0000259" key="3">
    <source>
        <dbReference type="Pfam" id="PF00857"/>
    </source>
</evidence>
<feature type="signal peptide" evidence="2">
    <location>
        <begin position="1"/>
        <end position="35"/>
    </location>
</feature>
<evidence type="ECO:0000256" key="2">
    <source>
        <dbReference type="SAM" id="SignalP"/>
    </source>
</evidence>
<organism evidence="4 5">
    <name type="scientific">Mycobacteroides abscessus subsp. bolletii 50594</name>
    <dbReference type="NCBI Taxonomy" id="1303024"/>
    <lineage>
        <taxon>Bacteria</taxon>
        <taxon>Bacillati</taxon>
        <taxon>Actinomycetota</taxon>
        <taxon>Actinomycetes</taxon>
        <taxon>Mycobacteriales</taxon>
        <taxon>Mycobacteriaceae</taxon>
        <taxon>Mycobacteroides</taxon>
        <taxon>Mycobacteroides abscessus</taxon>
    </lineage>
</organism>
<protein>
    <submittedName>
        <fullName evidence="4">Isochorismatase</fullName>
    </submittedName>
</protein>
<dbReference type="InterPro" id="IPR016291">
    <property type="entry name" value="Isochorismatase"/>
</dbReference>
<accession>A0AB33AH77</accession>
<sequence length="248" mass="26953">MTKEGRMRRRTFLRSSSVALPAAALGLTTAGSAHADVRPTGSIAYPFSTIQVPTSSAPWTLEVHRAALLVHDMQHYFVKAYAPQDDPIGTVLKNIKSLLDTAHTHQMPVYYSAQPGGMTKEQRGLFGQLYGPGMPDDDTERAIVDPLAPTAADTVLTKWKYSEFFRSDLLEILHDANRDQLILVGVYAFSGITATSTDAVQNDIQAFIVADAVADYTSTGHNQALAWCAERTARILTTRSALGALNNS</sequence>
<feature type="chain" id="PRO_5044271206" evidence="2">
    <location>
        <begin position="36"/>
        <end position="248"/>
    </location>
</feature>
<dbReference type="EMBL" id="CP004374">
    <property type="protein sequence ID" value="AGM31043.1"/>
    <property type="molecule type" value="Genomic_DNA"/>
</dbReference>
<dbReference type="GO" id="GO:0008908">
    <property type="term" value="F:isochorismatase activity"/>
    <property type="evidence" value="ECO:0007669"/>
    <property type="project" value="InterPro"/>
</dbReference>
<dbReference type="InterPro" id="IPR000868">
    <property type="entry name" value="Isochorismatase-like_dom"/>
</dbReference>
<evidence type="ECO:0000256" key="1">
    <source>
        <dbReference type="ARBA" id="ARBA00022801"/>
    </source>
</evidence>
<reference evidence="4 5" key="1">
    <citation type="journal article" date="2013" name="Genome Announc.">
        <title>Complete Genome Sequence of Mycobacterium massiliense Clinical Strain Asan 50594, Belonging to the Type II Genotype.</title>
        <authorList>
            <person name="Kim B.J."/>
            <person name="Kim B.R."/>
            <person name="Hong S.H."/>
            <person name="Seok S.H."/>
            <person name="Kook Y.H."/>
            <person name="Kim B.J."/>
        </authorList>
    </citation>
    <scope>NUCLEOTIDE SEQUENCE [LARGE SCALE GENOMIC DNA]</scope>
    <source>
        <strain evidence="4 5">50594</strain>
    </source>
</reference>
<keyword evidence="1" id="KW-0378">Hydrolase</keyword>
<evidence type="ECO:0000313" key="4">
    <source>
        <dbReference type="EMBL" id="AGM31043.1"/>
    </source>
</evidence>
<dbReference type="InterPro" id="IPR036380">
    <property type="entry name" value="Isochorismatase-like_sf"/>
</dbReference>
<dbReference type="PROSITE" id="PS51318">
    <property type="entry name" value="TAT"/>
    <property type="match status" value="1"/>
</dbReference>
<proteinExistence type="predicted"/>
<keyword evidence="2" id="KW-0732">Signal</keyword>
<dbReference type="Gene3D" id="3.40.50.850">
    <property type="entry name" value="Isochorismatase-like"/>
    <property type="match status" value="1"/>
</dbReference>
<dbReference type="PANTHER" id="PTHR43540">
    <property type="entry name" value="PEROXYUREIDOACRYLATE/UREIDOACRYLATE AMIDOHYDROLASE-RELATED"/>
    <property type="match status" value="1"/>
</dbReference>